<feature type="domain" description="CheR-type methyltransferase" evidence="7">
    <location>
        <begin position="7"/>
        <end position="285"/>
    </location>
</feature>
<keyword evidence="9" id="KW-1185">Reference proteome</keyword>
<dbReference type="Gene3D" id="1.10.155.10">
    <property type="entry name" value="Chemotaxis receptor methyltransferase CheR, N-terminal domain"/>
    <property type="match status" value="1"/>
</dbReference>
<sequence length="302" mass="33382">MTQNLGHMLEDGTISDGDFARIAGLVRAMTGIDLQPHKRAMVAARLAKRLRATGISSVSEYCSRLENGTAGAEKDHFVNAYTTNMTRFNREEHHFEHLAEHTLPALIDKARRGGRVRIWSAGCSSGEEPYGLAFHVLDLCPDAHKYDIKILATDIDLEILDRAATGHYPRMSTETLDAKQASAYFEPVQGKTDQMSVVGAARNLIAFRQLNLHGDWPFSGKFDVIICRNVAIYFDVPTQSKLWRRFGEALTDDGSLFIGHSEGIDADNADRFETVGRGVFKTTRAHQKSAGNGKSLEMGKAV</sequence>
<dbReference type="SUPFAM" id="SSF53335">
    <property type="entry name" value="S-adenosyl-L-methionine-dependent methyltransferases"/>
    <property type="match status" value="1"/>
</dbReference>
<comment type="function">
    <text evidence="5">Methylation of the membrane-bound methyl-accepting chemotaxis proteins (MCP) to form gamma-glutamyl methyl ester residues in MCP.</text>
</comment>
<dbReference type="InterPro" id="IPR050903">
    <property type="entry name" value="Bact_Chemotaxis_MeTrfase"/>
</dbReference>
<dbReference type="PRINTS" id="PR00996">
    <property type="entry name" value="CHERMTFRASE"/>
</dbReference>
<feature type="binding site" evidence="6">
    <location>
        <position position="86"/>
    </location>
    <ligand>
        <name>S-adenosyl-L-methionine</name>
        <dbReference type="ChEBI" id="CHEBI:59789"/>
    </ligand>
</feature>
<dbReference type="PROSITE" id="PS50123">
    <property type="entry name" value="CHER"/>
    <property type="match status" value="1"/>
</dbReference>
<evidence type="ECO:0000256" key="5">
    <source>
        <dbReference type="PIRNR" id="PIRNR000410"/>
    </source>
</evidence>
<evidence type="ECO:0000313" key="8">
    <source>
        <dbReference type="EMBL" id="TCL08240.1"/>
    </source>
</evidence>
<dbReference type="Gene3D" id="3.40.50.150">
    <property type="entry name" value="Vaccinia Virus protein VP39"/>
    <property type="match status" value="1"/>
</dbReference>
<dbReference type="SMART" id="SM00138">
    <property type="entry name" value="MeTrc"/>
    <property type="match status" value="1"/>
</dbReference>
<evidence type="ECO:0000256" key="3">
    <source>
        <dbReference type="ARBA" id="ARBA00022679"/>
    </source>
</evidence>
<keyword evidence="2 5" id="KW-0489">Methyltransferase</keyword>
<protein>
    <recommendedName>
        <fullName evidence="5">Chemotaxis protein methyltransferase</fullName>
        <ecNumber evidence="5">2.1.1.80</ecNumber>
    </recommendedName>
</protein>
<evidence type="ECO:0000313" key="9">
    <source>
        <dbReference type="Proteomes" id="UP000295673"/>
    </source>
</evidence>
<dbReference type="InterPro" id="IPR029063">
    <property type="entry name" value="SAM-dependent_MTases_sf"/>
</dbReference>
<comment type="catalytic activity">
    <reaction evidence="1 5">
        <text>L-glutamyl-[protein] + S-adenosyl-L-methionine = [protein]-L-glutamate 5-O-methyl ester + S-adenosyl-L-homocysteine</text>
        <dbReference type="Rhea" id="RHEA:24452"/>
        <dbReference type="Rhea" id="RHEA-COMP:10208"/>
        <dbReference type="Rhea" id="RHEA-COMP:10311"/>
        <dbReference type="ChEBI" id="CHEBI:29973"/>
        <dbReference type="ChEBI" id="CHEBI:57856"/>
        <dbReference type="ChEBI" id="CHEBI:59789"/>
        <dbReference type="ChEBI" id="CHEBI:82795"/>
        <dbReference type="EC" id="2.1.1.80"/>
    </reaction>
</comment>
<proteinExistence type="predicted"/>
<dbReference type="InterPro" id="IPR036804">
    <property type="entry name" value="CheR_N_sf"/>
</dbReference>
<dbReference type="RefSeq" id="WP_132858384.1">
    <property type="nucleotide sequence ID" value="NZ_SMGR01000001.1"/>
</dbReference>
<dbReference type="InterPro" id="IPR022641">
    <property type="entry name" value="CheR_N"/>
</dbReference>
<dbReference type="EC" id="2.1.1.80" evidence="5"/>
<feature type="binding site" evidence="6">
    <location>
        <position position="154"/>
    </location>
    <ligand>
        <name>S-adenosyl-L-methionine</name>
        <dbReference type="ChEBI" id="CHEBI:59789"/>
    </ligand>
</feature>
<dbReference type="PIRSF" id="PIRSF000410">
    <property type="entry name" value="CheR"/>
    <property type="match status" value="1"/>
</dbReference>
<evidence type="ECO:0000256" key="4">
    <source>
        <dbReference type="ARBA" id="ARBA00022691"/>
    </source>
</evidence>
<dbReference type="EMBL" id="SMGR01000001">
    <property type="protein sequence ID" value="TCL08240.1"/>
    <property type="molecule type" value="Genomic_DNA"/>
</dbReference>
<dbReference type="Pfam" id="PF01739">
    <property type="entry name" value="CheR"/>
    <property type="match status" value="1"/>
</dbReference>
<feature type="binding site" evidence="6">
    <location>
        <position position="128"/>
    </location>
    <ligand>
        <name>S-adenosyl-L-methionine</name>
        <dbReference type="ChEBI" id="CHEBI:59789"/>
    </ligand>
</feature>
<evidence type="ECO:0000256" key="2">
    <source>
        <dbReference type="ARBA" id="ARBA00022603"/>
    </source>
</evidence>
<organism evidence="8 9">
    <name type="scientific">Shimia isoporae</name>
    <dbReference type="NCBI Taxonomy" id="647720"/>
    <lineage>
        <taxon>Bacteria</taxon>
        <taxon>Pseudomonadati</taxon>
        <taxon>Pseudomonadota</taxon>
        <taxon>Alphaproteobacteria</taxon>
        <taxon>Rhodobacterales</taxon>
        <taxon>Roseobacteraceae</taxon>
    </lineage>
</organism>
<gene>
    <name evidence="8" type="ORF">BXY66_0274</name>
</gene>
<evidence type="ECO:0000259" key="7">
    <source>
        <dbReference type="PROSITE" id="PS50123"/>
    </source>
</evidence>
<dbReference type="OrthoDB" id="9816309at2"/>
<dbReference type="GO" id="GO:0008983">
    <property type="term" value="F:protein-glutamate O-methyltransferase activity"/>
    <property type="evidence" value="ECO:0007669"/>
    <property type="project" value="UniProtKB-EC"/>
</dbReference>
<dbReference type="SUPFAM" id="SSF47757">
    <property type="entry name" value="Chemotaxis receptor methyltransferase CheR, N-terminal domain"/>
    <property type="match status" value="1"/>
</dbReference>
<feature type="binding site" evidence="6">
    <location>
        <begin position="228"/>
        <end position="229"/>
    </location>
    <ligand>
        <name>S-adenosyl-L-methionine</name>
        <dbReference type="ChEBI" id="CHEBI:59789"/>
    </ligand>
</feature>
<dbReference type="Proteomes" id="UP000295673">
    <property type="component" value="Unassembled WGS sequence"/>
</dbReference>
<keyword evidence="4 5" id="KW-0949">S-adenosyl-L-methionine</keyword>
<feature type="binding site" evidence="6">
    <location>
        <position position="90"/>
    </location>
    <ligand>
        <name>S-adenosyl-L-methionine</name>
        <dbReference type="ChEBI" id="CHEBI:59789"/>
    </ligand>
</feature>
<dbReference type="PANTHER" id="PTHR24422">
    <property type="entry name" value="CHEMOTAXIS PROTEIN METHYLTRANSFERASE"/>
    <property type="match status" value="1"/>
</dbReference>
<comment type="caution">
    <text evidence="8">The sequence shown here is derived from an EMBL/GenBank/DDBJ whole genome shotgun (WGS) entry which is preliminary data.</text>
</comment>
<dbReference type="AlphaFoldDB" id="A0A4V2Q3R7"/>
<dbReference type="InterPro" id="IPR022642">
    <property type="entry name" value="CheR_C"/>
</dbReference>
<dbReference type="GO" id="GO:0032259">
    <property type="term" value="P:methylation"/>
    <property type="evidence" value="ECO:0007669"/>
    <property type="project" value="UniProtKB-KW"/>
</dbReference>
<reference evidence="8 9" key="1">
    <citation type="submission" date="2019-03" db="EMBL/GenBank/DDBJ databases">
        <title>Genomic Encyclopedia of Archaeal and Bacterial Type Strains, Phase II (KMG-II): from individual species to whole genera.</title>
        <authorList>
            <person name="Goeker M."/>
        </authorList>
    </citation>
    <scope>NUCLEOTIDE SEQUENCE [LARGE SCALE GENOMIC DNA]</scope>
    <source>
        <strain evidence="8 9">DSM 26433</strain>
    </source>
</reference>
<dbReference type="Pfam" id="PF03705">
    <property type="entry name" value="CheR_N"/>
    <property type="match status" value="1"/>
</dbReference>
<dbReference type="PANTHER" id="PTHR24422:SF19">
    <property type="entry name" value="CHEMOTAXIS PROTEIN METHYLTRANSFERASE"/>
    <property type="match status" value="1"/>
</dbReference>
<accession>A0A4V2Q3R7</accession>
<feature type="binding site" evidence="6">
    <location>
        <begin position="211"/>
        <end position="212"/>
    </location>
    <ligand>
        <name>S-adenosyl-L-methionine</name>
        <dbReference type="ChEBI" id="CHEBI:59789"/>
    </ligand>
</feature>
<keyword evidence="3 5" id="KW-0808">Transferase</keyword>
<evidence type="ECO:0000256" key="6">
    <source>
        <dbReference type="PIRSR" id="PIRSR000410-1"/>
    </source>
</evidence>
<dbReference type="InterPro" id="IPR026024">
    <property type="entry name" value="Chemotaxis_MeTrfase_CheR"/>
</dbReference>
<dbReference type="InterPro" id="IPR000780">
    <property type="entry name" value="CheR_MeTrfase"/>
</dbReference>
<evidence type="ECO:0000256" key="1">
    <source>
        <dbReference type="ARBA" id="ARBA00001541"/>
    </source>
</evidence>
<feature type="binding site" evidence="6">
    <location>
        <position position="84"/>
    </location>
    <ligand>
        <name>S-adenosyl-L-methionine</name>
        <dbReference type="ChEBI" id="CHEBI:59789"/>
    </ligand>
</feature>
<name>A0A4V2Q3R7_9RHOB</name>